<keyword evidence="1" id="KW-1133">Transmembrane helix</keyword>
<evidence type="ECO:0000313" key="3">
    <source>
        <dbReference type="Proteomes" id="UP000320235"/>
    </source>
</evidence>
<feature type="transmembrane region" description="Helical" evidence="1">
    <location>
        <begin position="90"/>
        <end position="110"/>
    </location>
</feature>
<gene>
    <name evidence="2" type="ORF">FB391_2032</name>
</gene>
<feature type="transmembrane region" description="Helical" evidence="1">
    <location>
        <begin position="193"/>
        <end position="215"/>
    </location>
</feature>
<keyword evidence="3" id="KW-1185">Reference proteome</keyword>
<dbReference type="AlphaFoldDB" id="A0A543F2E6"/>
<keyword evidence="1" id="KW-0472">Membrane</keyword>
<keyword evidence="1" id="KW-0812">Transmembrane</keyword>
<dbReference type="Proteomes" id="UP000320235">
    <property type="component" value="Unassembled WGS sequence"/>
</dbReference>
<proteinExistence type="predicted"/>
<organism evidence="2 3">
    <name type="scientific">Microbacterium kyungheense</name>
    <dbReference type="NCBI Taxonomy" id="1263636"/>
    <lineage>
        <taxon>Bacteria</taxon>
        <taxon>Bacillati</taxon>
        <taxon>Actinomycetota</taxon>
        <taxon>Actinomycetes</taxon>
        <taxon>Micrococcales</taxon>
        <taxon>Microbacteriaceae</taxon>
        <taxon>Microbacterium</taxon>
    </lineage>
</organism>
<sequence length="229" mass="23871">MSTASAGFDRRAAVTRSLLGWGVVAGPFYVLVGVVLALTRQGFHLSEHALSLLMLGEFGWMQRLNLILTALMVLAAAWGFLRAIRNGRGLAVAVLVGVYGICLVLSAVFPPDPVPGFPPGSEGGAASVSGILHLIFGALGFAALAAAAFAYAGWCRAIGARTHAVWATVLGVIVLIGFFGGAAFAMIPLGVLLLWISVLAGLSWLALASSHVYAWTPHPVRAQRTPSRV</sequence>
<accession>A0A543F2E6</accession>
<feature type="transmembrane region" description="Helical" evidence="1">
    <location>
        <begin position="60"/>
        <end position="81"/>
    </location>
</feature>
<name>A0A543F2E6_9MICO</name>
<feature type="transmembrane region" description="Helical" evidence="1">
    <location>
        <begin position="164"/>
        <end position="187"/>
    </location>
</feature>
<dbReference type="Pfam" id="PF06197">
    <property type="entry name" value="DUF998"/>
    <property type="match status" value="1"/>
</dbReference>
<feature type="transmembrane region" description="Helical" evidence="1">
    <location>
        <begin position="130"/>
        <end position="152"/>
    </location>
</feature>
<protein>
    <submittedName>
        <fullName evidence="2">Uncharacterized protein DUF998</fullName>
    </submittedName>
</protein>
<dbReference type="OrthoDB" id="8159487at2"/>
<dbReference type="InterPro" id="IPR009339">
    <property type="entry name" value="DUF998"/>
</dbReference>
<dbReference type="EMBL" id="VFPE01000002">
    <property type="protein sequence ID" value="TQM27991.1"/>
    <property type="molecule type" value="Genomic_DNA"/>
</dbReference>
<reference evidence="2 3" key="1">
    <citation type="submission" date="2019-06" db="EMBL/GenBank/DDBJ databases">
        <title>Sequencing the genomes of 1000 actinobacteria strains.</title>
        <authorList>
            <person name="Klenk H.-P."/>
        </authorList>
    </citation>
    <scope>NUCLEOTIDE SEQUENCE [LARGE SCALE GENOMIC DNA]</scope>
    <source>
        <strain evidence="2 3">DSM 105492</strain>
    </source>
</reference>
<comment type="caution">
    <text evidence="2">The sequence shown here is derived from an EMBL/GenBank/DDBJ whole genome shotgun (WGS) entry which is preliminary data.</text>
</comment>
<dbReference type="RefSeq" id="WP_141894273.1">
    <property type="nucleotide sequence ID" value="NZ_BAABLH010000005.1"/>
</dbReference>
<evidence type="ECO:0000256" key="1">
    <source>
        <dbReference type="SAM" id="Phobius"/>
    </source>
</evidence>
<feature type="transmembrane region" description="Helical" evidence="1">
    <location>
        <begin position="18"/>
        <end position="40"/>
    </location>
</feature>
<evidence type="ECO:0000313" key="2">
    <source>
        <dbReference type="EMBL" id="TQM27991.1"/>
    </source>
</evidence>